<dbReference type="InterPro" id="IPR011604">
    <property type="entry name" value="PDDEXK-like_dom_sf"/>
</dbReference>
<keyword evidence="1" id="KW-0378">Hydrolase</keyword>
<keyword evidence="1" id="KW-0269">Exonuclease</keyword>
<dbReference type="Gene3D" id="3.90.320.10">
    <property type="match status" value="1"/>
</dbReference>
<dbReference type="GO" id="GO:0051908">
    <property type="term" value="F:double-stranded DNA 5'-3' DNA exonuclease activity"/>
    <property type="evidence" value="ECO:0007669"/>
    <property type="project" value="UniProtKB-EC"/>
</dbReference>
<name>A0A328TLT5_9GAMM</name>
<accession>A0A328TLT5</accession>
<evidence type="ECO:0000313" key="1">
    <source>
        <dbReference type="EMBL" id="RAP71388.1"/>
    </source>
</evidence>
<dbReference type="EMBL" id="LJAM02000150">
    <property type="protein sequence ID" value="RAP71388.1"/>
    <property type="molecule type" value="Genomic_DNA"/>
</dbReference>
<keyword evidence="1" id="KW-0540">Nuclease</keyword>
<comment type="caution">
    <text evidence="1">The sequence shown here is derived from an EMBL/GenBank/DDBJ whole genome shotgun (WGS) entry which is preliminary data.</text>
</comment>
<dbReference type="EC" id="3.1.11.3" evidence="1"/>
<dbReference type="InterPro" id="IPR011335">
    <property type="entry name" value="Restrct_endonuc-II-like"/>
</dbReference>
<proteinExistence type="predicted"/>
<dbReference type="Proteomes" id="UP000244334">
    <property type="component" value="Unassembled WGS sequence"/>
</dbReference>
<organism evidence="1 2">
    <name type="scientific">Candidatus Erwinia dacicola</name>
    <dbReference type="NCBI Taxonomy" id="252393"/>
    <lineage>
        <taxon>Bacteria</taxon>
        <taxon>Pseudomonadati</taxon>
        <taxon>Pseudomonadota</taxon>
        <taxon>Gammaproteobacteria</taxon>
        <taxon>Enterobacterales</taxon>
        <taxon>Erwiniaceae</taxon>
        <taxon>Erwinia</taxon>
    </lineage>
</organism>
<sequence>MGTGKDAWYFANYDPHMKPEGIHHIIVERDEKYIFDFQEIVPEFIKKIDLSLAGIGFEFGGQWK</sequence>
<reference evidence="1" key="1">
    <citation type="submission" date="2018-04" db="EMBL/GenBank/DDBJ databases">
        <title>Genomes of the Obligate Erwinia dacicola and Facultative Enterobacter sp. OLF Endosymbionts of the Olive Fruit fly, Bactrocera oleae.</title>
        <authorList>
            <person name="Estes A.M."/>
            <person name="Hearn D.J."/>
            <person name="Agarwal S."/>
            <person name="Pierson E.A."/>
            <person name="Dunning-Hotopp J.C."/>
        </authorList>
    </citation>
    <scope>NUCLEOTIDE SEQUENCE [LARGE SCALE GENOMIC DNA]</scope>
    <source>
        <strain evidence="1">Oroville</strain>
    </source>
</reference>
<protein>
    <submittedName>
        <fullName evidence="1">Exonuclease domain protein</fullName>
        <ecNumber evidence="1">3.1.11.3</ecNumber>
    </submittedName>
</protein>
<keyword evidence="2" id="KW-1185">Reference proteome</keyword>
<dbReference type="SUPFAM" id="SSF52980">
    <property type="entry name" value="Restriction endonuclease-like"/>
    <property type="match status" value="1"/>
</dbReference>
<evidence type="ECO:0000313" key="2">
    <source>
        <dbReference type="Proteomes" id="UP000244334"/>
    </source>
</evidence>
<dbReference type="AlphaFoldDB" id="A0A328TLT5"/>
<gene>
    <name evidence="1" type="primary">exo</name>
    <name evidence="1" type="ORF">ACZ87_01792</name>
</gene>